<protein>
    <recommendedName>
        <fullName evidence="4">DUF3592 domain-containing protein</fullName>
    </recommendedName>
</protein>
<proteinExistence type="predicted"/>
<gene>
    <name evidence="2" type="ORF">ACFQDI_07380</name>
</gene>
<organism evidence="2 3">
    <name type="scientific">Prosthecobacter fluviatilis</name>
    <dbReference type="NCBI Taxonomy" id="445931"/>
    <lineage>
        <taxon>Bacteria</taxon>
        <taxon>Pseudomonadati</taxon>
        <taxon>Verrucomicrobiota</taxon>
        <taxon>Verrucomicrobiia</taxon>
        <taxon>Verrucomicrobiales</taxon>
        <taxon>Verrucomicrobiaceae</taxon>
        <taxon>Prosthecobacter</taxon>
    </lineage>
</organism>
<feature type="transmembrane region" description="Helical" evidence="1">
    <location>
        <begin position="12"/>
        <end position="34"/>
    </location>
</feature>
<name>A0ABW0KQ31_9BACT</name>
<comment type="caution">
    <text evidence="2">The sequence shown here is derived from an EMBL/GenBank/DDBJ whole genome shotgun (WGS) entry which is preliminary data.</text>
</comment>
<keyword evidence="1" id="KW-0472">Membrane</keyword>
<keyword evidence="1" id="KW-1133">Transmembrane helix</keyword>
<evidence type="ECO:0000256" key="1">
    <source>
        <dbReference type="SAM" id="Phobius"/>
    </source>
</evidence>
<feature type="transmembrane region" description="Helical" evidence="1">
    <location>
        <begin position="125"/>
        <end position="143"/>
    </location>
</feature>
<dbReference type="Proteomes" id="UP001596052">
    <property type="component" value="Unassembled WGS sequence"/>
</dbReference>
<reference evidence="3" key="1">
    <citation type="journal article" date="2019" name="Int. J. Syst. Evol. Microbiol.">
        <title>The Global Catalogue of Microorganisms (GCM) 10K type strain sequencing project: providing services to taxonomists for standard genome sequencing and annotation.</title>
        <authorList>
            <consortium name="The Broad Institute Genomics Platform"/>
            <consortium name="The Broad Institute Genome Sequencing Center for Infectious Disease"/>
            <person name="Wu L."/>
            <person name="Ma J."/>
        </authorList>
    </citation>
    <scope>NUCLEOTIDE SEQUENCE [LARGE SCALE GENOMIC DNA]</scope>
    <source>
        <strain evidence="3">CGMCC 4.1469</strain>
    </source>
</reference>
<evidence type="ECO:0000313" key="3">
    <source>
        <dbReference type="Proteomes" id="UP001596052"/>
    </source>
</evidence>
<evidence type="ECO:0008006" key="4">
    <source>
        <dbReference type="Google" id="ProtNLM"/>
    </source>
</evidence>
<sequence>MSQGSSASPKSRLVFHLQHLLPLALVVLVCWGLFREDQFRQEVFLHGVDARAAVERCETFRHGPQLLLRYWVDARAVTNWVKVSGKFAERFKEGVPPSAEISIKHPKGRDRPVVIPTDPSYGNGVNYFIPVILGLLIVISYGGKLEQKRE</sequence>
<keyword evidence="3" id="KW-1185">Reference proteome</keyword>
<dbReference type="RefSeq" id="WP_377164975.1">
    <property type="nucleotide sequence ID" value="NZ_JBHSMQ010000002.1"/>
</dbReference>
<evidence type="ECO:0000313" key="2">
    <source>
        <dbReference type="EMBL" id="MFC5454666.1"/>
    </source>
</evidence>
<keyword evidence="1" id="KW-0812">Transmembrane</keyword>
<dbReference type="EMBL" id="JBHSMQ010000002">
    <property type="protein sequence ID" value="MFC5454666.1"/>
    <property type="molecule type" value="Genomic_DNA"/>
</dbReference>
<accession>A0ABW0KQ31</accession>